<evidence type="ECO:0000256" key="7">
    <source>
        <dbReference type="PIRSR" id="PIRSR016262-2"/>
    </source>
</evidence>
<feature type="domain" description="BPL/LPL catalytic" evidence="9">
    <location>
        <begin position="35"/>
        <end position="229"/>
    </location>
</feature>
<evidence type="ECO:0000256" key="6">
    <source>
        <dbReference type="PIRSR" id="PIRSR016262-1"/>
    </source>
</evidence>
<accession>A0AAN5CPL8</accession>
<comment type="pathway">
    <text evidence="1 5">Protein modification; protein lipoylation via endogenous pathway; protein N(6)-(lipoyl)lysine from octanoyl-[acyl-carrier-protein]: step 1/2.</text>
</comment>
<keyword evidence="3 5" id="KW-0808">Transferase</keyword>
<comment type="similarity">
    <text evidence="2 5">Belongs to the LipB family.</text>
</comment>
<dbReference type="PANTHER" id="PTHR10993">
    <property type="entry name" value="OCTANOYLTRANSFERASE"/>
    <property type="match status" value="1"/>
</dbReference>
<feature type="active site" description="Acyl-thioester intermediate" evidence="6">
    <location>
        <position position="185"/>
    </location>
</feature>
<dbReference type="NCBIfam" id="TIGR00214">
    <property type="entry name" value="lipB"/>
    <property type="match status" value="1"/>
</dbReference>
<dbReference type="GO" id="GO:0009249">
    <property type="term" value="P:protein lipoylation"/>
    <property type="evidence" value="ECO:0007669"/>
    <property type="project" value="InterPro"/>
</dbReference>
<name>A0AAN5CPL8_9BILA</name>
<dbReference type="HAMAP" id="MF_00013">
    <property type="entry name" value="LipB"/>
    <property type="match status" value="1"/>
</dbReference>
<dbReference type="SUPFAM" id="SSF55681">
    <property type="entry name" value="Class II aaRS and biotin synthetases"/>
    <property type="match status" value="1"/>
</dbReference>
<evidence type="ECO:0000313" key="11">
    <source>
        <dbReference type="Proteomes" id="UP001328107"/>
    </source>
</evidence>
<dbReference type="EC" id="2.3.1.181" evidence="5"/>
<dbReference type="PANTHER" id="PTHR10993:SF7">
    <property type="entry name" value="LIPOYLTRANSFERASE 2, MITOCHONDRIAL-RELATED"/>
    <property type="match status" value="1"/>
</dbReference>
<dbReference type="Gene3D" id="3.30.930.10">
    <property type="entry name" value="Bira Bifunctional Protein, Domain 2"/>
    <property type="match status" value="1"/>
</dbReference>
<dbReference type="AlphaFoldDB" id="A0AAN5CPL8"/>
<sequence>MSRLSLIKLGTISYSEGLTQQSKFAEIVKKSLTNGLPRHFLLLLQHNPVYTVGIRSNTVSEEEERRLVYLGADFHRTSRGGLITFHGPGQLVVYPILALKGLRDSTGKVLGVRRYVEQLEECIIRTASESGVKGVDRVDGLPGVWVGGRRKLASLGVSVQHGVTGHGLALNCDVDLAWFDKIVACGISGVEMTSLLRETFPSTHSVDCSVATVIPRIVDAFSQSFHLEANRVTVDEDPSAYEIVTPNSSRIG</sequence>
<feature type="binding site" evidence="7">
    <location>
        <begin position="154"/>
        <end position="156"/>
    </location>
    <ligand>
        <name>substrate</name>
    </ligand>
</feature>
<evidence type="ECO:0000313" key="10">
    <source>
        <dbReference type="EMBL" id="GMR48259.1"/>
    </source>
</evidence>
<dbReference type="GO" id="GO:0005739">
    <property type="term" value="C:mitochondrion"/>
    <property type="evidence" value="ECO:0007669"/>
    <property type="project" value="UniProtKB-SubCell"/>
</dbReference>
<dbReference type="NCBIfam" id="NF010925">
    <property type="entry name" value="PRK14345.1"/>
    <property type="match status" value="1"/>
</dbReference>
<organism evidence="10 11">
    <name type="scientific">Pristionchus mayeri</name>
    <dbReference type="NCBI Taxonomy" id="1317129"/>
    <lineage>
        <taxon>Eukaryota</taxon>
        <taxon>Metazoa</taxon>
        <taxon>Ecdysozoa</taxon>
        <taxon>Nematoda</taxon>
        <taxon>Chromadorea</taxon>
        <taxon>Rhabditida</taxon>
        <taxon>Rhabditina</taxon>
        <taxon>Diplogasteromorpha</taxon>
        <taxon>Diplogasteroidea</taxon>
        <taxon>Neodiplogasteridae</taxon>
        <taxon>Pristionchus</taxon>
    </lineage>
</organism>
<protein>
    <recommendedName>
        <fullName evidence="5">Octanoyl-[acyl-carrier-protein]:protein N-octanoyltransferase LIPT2, mitochondrial</fullName>
        <ecNumber evidence="5">2.3.1.181</ecNumber>
    </recommendedName>
</protein>
<reference evidence="11" key="1">
    <citation type="submission" date="2022-10" db="EMBL/GenBank/DDBJ databases">
        <title>Genome assembly of Pristionchus species.</title>
        <authorList>
            <person name="Yoshida K."/>
            <person name="Sommer R.J."/>
        </authorList>
    </citation>
    <scope>NUCLEOTIDE SEQUENCE [LARGE SCALE GENOMIC DNA]</scope>
    <source>
        <strain evidence="11">RS5460</strain>
    </source>
</reference>
<dbReference type="InterPro" id="IPR000544">
    <property type="entry name" value="Octanoyltransferase"/>
</dbReference>
<evidence type="ECO:0000256" key="8">
    <source>
        <dbReference type="PIRSR" id="PIRSR016262-3"/>
    </source>
</evidence>
<dbReference type="CDD" id="cd16444">
    <property type="entry name" value="LipB"/>
    <property type="match status" value="1"/>
</dbReference>
<evidence type="ECO:0000259" key="9">
    <source>
        <dbReference type="PROSITE" id="PS51733"/>
    </source>
</evidence>
<keyword evidence="5" id="KW-0496">Mitochondrion</keyword>
<feature type="binding site" evidence="7">
    <location>
        <begin position="167"/>
        <end position="169"/>
    </location>
    <ligand>
        <name>substrate</name>
    </ligand>
</feature>
<feature type="binding site" evidence="7">
    <location>
        <begin position="79"/>
        <end position="86"/>
    </location>
    <ligand>
        <name>substrate</name>
    </ligand>
</feature>
<dbReference type="GO" id="GO:0033819">
    <property type="term" value="F:lipoyl(octanoyl) transferase activity"/>
    <property type="evidence" value="ECO:0007669"/>
    <property type="project" value="UniProtKB-EC"/>
</dbReference>
<dbReference type="Pfam" id="PF21948">
    <property type="entry name" value="LplA-B_cat"/>
    <property type="match status" value="1"/>
</dbReference>
<proteinExistence type="inferred from homology"/>
<evidence type="ECO:0000256" key="4">
    <source>
        <dbReference type="ARBA" id="ARBA00023315"/>
    </source>
</evidence>
<keyword evidence="11" id="KW-1185">Reference proteome</keyword>
<dbReference type="InterPro" id="IPR020605">
    <property type="entry name" value="Octanoyltransferase_CS"/>
</dbReference>
<dbReference type="EMBL" id="BTRK01000004">
    <property type="protein sequence ID" value="GMR48259.1"/>
    <property type="molecule type" value="Genomic_DNA"/>
</dbReference>
<evidence type="ECO:0000256" key="2">
    <source>
        <dbReference type="ARBA" id="ARBA00007907"/>
    </source>
</evidence>
<dbReference type="InterPro" id="IPR045864">
    <property type="entry name" value="aa-tRNA-synth_II/BPL/LPL"/>
</dbReference>
<gene>
    <name evidence="10" type="ORF">PMAYCL1PPCAC_18454</name>
</gene>
<comment type="subcellular location">
    <subcellularLocation>
        <location evidence="5">Mitochondrion</location>
    </subcellularLocation>
</comment>
<comment type="catalytic activity">
    <reaction evidence="5">
        <text>octanoyl-[ACP] + L-lysyl-[protein] = N(6)-octanoyl-L-lysyl-[protein] + holo-[ACP] + H(+)</text>
        <dbReference type="Rhea" id="RHEA:17665"/>
        <dbReference type="Rhea" id="RHEA-COMP:9636"/>
        <dbReference type="Rhea" id="RHEA-COMP:9685"/>
        <dbReference type="Rhea" id="RHEA-COMP:9752"/>
        <dbReference type="Rhea" id="RHEA-COMP:9928"/>
        <dbReference type="ChEBI" id="CHEBI:15378"/>
        <dbReference type="ChEBI" id="CHEBI:29969"/>
        <dbReference type="ChEBI" id="CHEBI:64479"/>
        <dbReference type="ChEBI" id="CHEBI:78463"/>
        <dbReference type="ChEBI" id="CHEBI:78809"/>
        <dbReference type="EC" id="2.3.1.181"/>
    </reaction>
</comment>
<dbReference type="PIRSF" id="PIRSF016262">
    <property type="entry name" value="LPLase"/>
    <property type="match status" value="1"/>
</dbReference>
<evidence type="ECO:0000256" key="1">
    <source>
        <dbReference type="ARBA" id="ARBA00004821"/>
    </source>
</evidence>
<dbReference type="Proteomes" id="UP001328107">
    <property type="component" value="Unassembled WGS sequence"/>
</dbReference>
<keyword evidence="4 5" id="KW-0012">Acyltransferase</keyword>
<evidence type="ECO:0000256" key="5">
    <source>
        <dbReference type="PIRNR" id="PIRNR016262"/>
    </source>
</evidence>
<comment type="function">
    <text evidence="5">Catalyzes the transfer of endogenously produced octanoic acid from octanoyl-acyl-carrier-protein onto the lipoyl domains of lipoate-dependent enzymes. Lipoyl-ACP can also act as a substrate although octanoyl-ACP is likely to be the physiological substrate.</text>
</comment>
<dbReference type="PROSITE" id="PS51733">
    <property type="entry name" value="BPL_LPL_CATALYTIC"/>
    <property type="match status" value="1"/>
</dbReference>
<dbReference type="InterPro" id="IPR004143">
    <property type="entry name" value="BPL_LPL_catalytic"/>
</dbReference>
<dbReference type="PROSITE" id="PS01313">
    <property type="entry name" value="LIPB"/>
    <property type="match status" value="1"/>
</dbReference>
<comment type="caution">
    <text evidence="10">The sequence shown here is derived from an EMBL/GenBank/DDBJ whole genome shotgun (WGS) entry which is preliminary data.</text>
</comment>
<feature type="site" description="Lowers pKa of active site Cys" evidence="8">
    <location>
        <position position="151"/>
    </location>
</feature>
<evidence type="ECO:0000256" key="3">
    <source>
        <dbReference type="ARBA" id="ARBA00022679"/>
    </source>
</evidence>